<keyword evidence="5" id="KW-0472">Membrane</keyword>
<gene>
    <name evidence="6" type="ORF">BGAL_0186g00260</name>
</gene>
<keyword evidence="3" id="KW-0812">Transmembrane</keyword>
<evidence type="ECO:0000313" key="6">
    <source>
        <dbReference type="EMBL" id="THV49637.1"/>
    </source>
</evidence>
<evidence type="ECO:0000256" key="1">
    <source>
        <dbReference type="ARBA" id="ARBA00004141"/>
    </source>
</evidence>
<keyword evidence="7" id="KW-1185">Reference proteome</keyword>
<evidence type="ECO:0000256" key="5">
    <source>
        <dbReference type="ARBA" id="ARBA00023136"/>
    </source>
</evidence>
<protein>
    <submittedName>
        <fullName evidence="6">Uncharacterized protein</fullName>
    </submittedName>
</protein>
<proteinExistence type="inferred from homology"/>
<reference evidence="6 7" key="1">
    <citation type="submission" date="2017-12" db="EMBL/GenBank/DDBJ databases">
        <title>Comparative genomics of Botrytis spp.</title>
        <authorList>
            <person name="Valero-Jimenez C.A."/>
            <person name="Tapia P."/>
            <person name="Veloso J."/>
            <person name="Silva-Moreno E."/>
            <person name="Staats M."/>
            <person name="Valdes J.H."/>
            <person name="Van Kan J.A.L."/>
        </authorList>
    </citation>
    <scope>NUCLEOTIDE SEQUENCE [LARGE SCALE GENOMIC DNA]</scope>
    <source>
        <strain evidence="6 7">MUCL435</strain>
    </source>
</reference>
<comment type="subcellular location">
    <subcellularLocation>
        <location evidence="1">Membrane</location>
        <topology evidence="1">Multi-pass membrane protein</topology>
    </subcellularLocation>
</comment>
<evidence type="ECO:0000256" key="4">
    <source>
        <dbReference type="ARBA" id="ARBA00022989"/>
    </source>
</evidence>
<comment type="similarity">
    <text evidence="2">Belongs to the paxB family.</text>
</comment>
<accession>A0A4S8QWD0</accession>
<dbReference type="InterPro" id="IPR039020">
    <property type="entry name" value="PaxB-like"/>
</dbReference>
<dbReference type="Pfam" id="PF25129">
    <property type="entry name" value="Pyr4-TMTC"/>
    <property type="match status" value="1"/>
</dbReference>
<dbReference type="OrthoDB" id="5294024at2759"/>
<evidence type="ECO:0000256" key="2">
    <source>
        <dbReference type="ARBA" id="ARBA00006757"/>
    </source>
</evidence>
<evidence type="ECO:0000256" key="3">
    <source>
        <dbReference type="ARBA" id="ARBA00022692"/>
    </source>
</evidence>
<sequence length="79" mass="8877">MLGAQWTFAELFTALTQASFWSGYACQVIVSWSAIAQLVSRESTRGHSIATCYIYTPLARFLFVAPEVAELVYPFEFDT</sequence>
<comment type="caution">
    <text evidence="6">The sequence shown here is derived from an EMBL/GenBank/DDBJ whole genome shotgun (WGS) entry which is preliminary data.</text>
</comment>
<organism evidence="6 7">
    <name type="scientific">Botrytis galanthina</name>
    <dbReference type="NCBI Taxonomy" id="278940"/>
    <lineage>
        <taxon>Eukaryota</taxon>
        <taxon>Fungi</taxon>
        <taxon>Dikarya</taxon>
        <taxon>Ascomycota</taxon>
        <taxon>Pezizomycotina</taxon>
        <taxon>Leotiomycetes</taxon>
        <taxon>Helotiales</taxon>
        <taxon>Sclerotiniaceae</taxon>
        <taxon>Botrytis</taxon>
    </lineage>
</organism>
<dbReference type="EMBL" id="PQXL01000186">
    <property type="protein sequence ID" value="THV49637.1"/>
    <property type="molecule type" value="Genomic_DNA"/>
</dbReference>
<dbReference type="AlphaFoldDB" id="A0A4S8QWD0"/>
<dbReference type="GO" id="GO:0016020">
    <property type="term" value="C:membrane"/>
    <property type="evidence" value="ECO:0007669"/>
    <property type="project" value="UniProtKB-SubCell"/>
</dbReference>
<name>A0A4S8QWD0_9HELO</name>
<keyword evidence="4" id="KW-1133">Transmembrane helix</keyword>
<dbReference type="GO" id="GO:0016829">
    <property type="term" value="F:lyase activity"/>
    <property type="evidence" value="ECO:0007669"/>
    <property type="project" value="InterPro"/>
</dbReference>
<dbReference type="Proteomes" id="UP000308671">
    <property type="component" value="Unassembled WGS sequence"/>
</dbReference>
<evidence type="ECO:0000313" key="7">
    <source>
        <dbReference type="Proteomes" id="UP000308671"/>
    </source>
</evidence>